<dbReference type="EMBL" id="VOGC01000009">
    <property type="protein sequence ID" value="MQN02256.1"/>
    <property type="molecule type" value="Genomic_DNA"/>
</dbReference>
<proteinExistence type="predicted"/>
<sequence length="157" mass="18452">MEDEAYVKVLRESLEKKVELLKLISHENEIQKTVLNDQTSTPDELQETMDHKDEWVNQISTLDDGFAVIFEKVKPLLTKQRDKYRDDIAAMKDLVREITDLTEKVKKQESENYTLVEQKFAGIRQQVKKIRKSQSAVSNYYKTMNGEYNSQFLDKSK</sequence>
<dbReference type="GO" id="GO:0044780">
    <property type="term" value="P:bacterial-type flagellum assembly"/>
    <property type="evidence" value="ECO:0007669"/>
    <property type="project" value="InterPro"/>
</dbReference>
<evidence type="ECO:0000313" key="2">
    <source>
        <dbReference type="Proteomes" id="UP000460257"/>
    </source>
</evidence>
<organism evidence="1 2">
    <name type="scientific">Candidatus Weimeria bifida</name>
    <dbReference type="NCBI Taxonomy" id="2599074"/>
    <lineage>
        <taxon>Bacteria</taxon>
        <taxon>Bacillati</taxon>
        <taxon>Bacillota</taxon>
        <taxon>Clostridia</taxon>
        <taxon>Lachnospirales</taxon>
        <taxon>Lachnospiraceae</taxon>
        <taxon>Candidatus Weimeria</taxon>
    </lineage>
</organism>
<keyword evidence="2" id="KW-1185">Reference proteome</keyword>
<reference evidence="1" key="1">
    <citation type="journal article" date="2020" name="Appl. Environ. Microbiol.">
        <title>Medium-Chain Fatty Acid Synthesis by 'Candidatus Weimeria bifida' gen. nov., sp. nov., and 'Candidatus Pseudoramibacter fermentans' sp. nov.</title>
        <authorList>
            <person name="Scarborough M.J."/>
            <person name="Myers K.S."/>
            <person name="Donohue T.J."/>
            <person name="Noguera D.R."/>
        </authorList>
    </citation>
    <scope>NUCLEOTIDE SEQUENCE</scope>
    <source>
        <strain evidence="1">LCO1.1</strain>
    </source>
</reference>
<name>A0A6N7J0V3_9FIRM</name>
<protein>
    <recommendedName>
        <fullName evidence="3">Flagellar protein FliT</fullName>
    </recommendedName>
</protein>
<comment type="caution">
    <text evidence="1">The sequence shown here is derived from an EMBL/GenBank/DDBJ whole genome shotgun (WGS) entry which is preliminary data.</text>
</comment>
<dbReference type="Pfam" id="PF05130">
    <property type="entry name" value="FlgN"/>
    <property type="match status" value="1"/>
</dbReference>
<accession>A0A6N7J0V3</accession>
<dbReference type="AlphaFoldDB" id="A0A6N7J0V3"/>
<evidence type="ECO:0008006" key="3">
    <source>
        <dbReference type="Google" id="ProtNLM"/>
    </source>
</evidence>
<dbReference type="InterPro" id="IPR007809">
    <property type="entry name" value="FlgN-like"/>
</dbReference>
<evidence type="ECO:0000313" key="1">
    <source>
        <dbReference type="EMBL" id="MQN02256.1"/>
    </source>
</evidence>
<gene>
    <name evidence="1" type="ORF">FRC54_10295</name>
</gene>
<dbReference type="Proteomes" id="UP000460257">
    <property type="component" value="Unassembled WGS sequence"/>
</dbReference>